<reference evidence="3 4" key="1">
    <citation type="journal article" date="2018" name="Syst. Appl. Microbiol.">
        <title>Abditibacterium utsteinense sp. nov., the first cultivated member of candidate phylum FBP, isolated from ice-free Antarctic soil samples.</title>
        <authorList>
            <person name="Tahon G."/>
            <person name="Tytgat B."/>
            <person name="Lebbe L."/>
            <person name="Carlier A."/>
            <person name="Willems A."/>
        </authorList>
    </citation>
    <scope>NUCLEOTIDE SEQUENCE [LARGE SCALE GENOMIC DNA]</scope>
    <source>
        <strain evidence="3 4">LMG 29911</strain>
    </source>
</reference>
<name>A0A2S8SP60_9BACT</name>
<gene>
    <name evidence="3" type="ORF">B1R32_12818</name>
</gene>
<feature type="signal peptide" evidence="2">
    <location>
        <begin position="1"/>
        <end position="21"/>
    </location>
</feature>
<feature type="compositionally biased region" description="Low complexity" evidence="1">
    <location>
        <begin position="44"/>
        <end position="79"/>
    </location>
</feature>
<proteinExistence type="predicted"/>
<comment type="caution">
    <text evidence="3">The sequence shown here is derived from an EMBL/GenBank/DDBJ whole genome shotgun (WGS) entry which is preliminary data.</text>
</comment>
<dbReference type="InParanoid" id="A0A2S8SP60"/>
<feature type="region of interest" description="Disordered" evidence="1">
    <location>
        <begin position="34"/>
        <end position="79"/>
    </location>
</feature>
<evidence type="ECO:0000256" key="2">
    <source>
        <dbReference type="SAM" id="SignalP"/>
    </source>
</evidence>
<organism evidence="3 4">
    <name type="scientific">Abditibacterium utsteinense</name>
    <dbReference type="NCBI Taxonomy" id="1960156"/>
    <lineage>
        <taxon>Bacteria</taxon>
        <taxon>Pseudomonadati</taxon>
        <taxon>Abditibacteriota</taxon>
        <taxon>Abditibacteriia</taxon>
        <taxon>Abditibacteriales</taxon>
        <taxon>Abditibacteriaceae</taxon>
        <taxon>Abditibacterium</taxon>
    </lineage>
</organism>
<dbReference type="Proteomes" id="UP000237684">
    <property type="component" value="Unassembled WGS sequence"/>
</dbReference>
<evidence type="ECO:0008006" key="5">
    <source>
        <dbReference type="Google" id="ProtNLM"/>
    </source>
</evidence>
<dbReference type="EMBL" id="NIGF01000028">
    <property type="protein sequence ID" value="PQV62580.1"/>
    <property type="molecule type" value="Genomic_DNA"/>
</dbReference>
<keyword evidence="2" id="KW-0732">Signal</keyword>
<sequence>MKNWTQRFAVFAVFGTMFSSAMLVGCSKGNDAVPVSIGNNTSTDSSGKPIGSSGGAAPSAGASSGGSTNTDSAGNVRKN</sequence>
<keyword evidence="4" id="KW-1185">Reference proteome</keyword>
<accession>A0A2S8SP60</accession>
<dbReference type="PROSITE" id="PS51257">
    <property type="entry name" value="PROKAR_LIPOPROTEIN"/>
    <property type="match status" value="1"/>
</dbReference>
<evidence type="ECO:0000256" key="1">
    <source>
        <dbReference type="SAM" id="MobiDB-lite"/>
    </source>
</evidence>
<evidence type="ECO:0000313" key="4">
    <source>
        <dbReference type="Proteomes" id="UP000237684"/>
    </source>
</evidence>
<protein>
    <recommendedName>
        <fullName evidence="5">Lipoprotein</fullName>
    </recommendedName>
</protein>
<feature type="chain" id="PRO_5015714799" description="Lipoprotein" evidence="2">
    <location>
        <begin position="22"/>
        <end position="79"/>
    </location>
</feature>
<dbReference type="AlphaFoldDB" id="A0A2S8SP60"/>
<evidence type="ECO:0000313" key="3">
    <source>
        <dbReference type="EMBL" id="PQV62580.1"/>
    </source>
</evidence>